<dbReference type="SUPFAM" id="SSF51395">
    <property type="entry name" value="FMN-linked oxidoreductases"/>
    <property type="match status" value="1"/>
</dbReference>
<evidence type="ECO:0000256" key="3">
    <source>
        <dbReference type="ARBA" id="ARBA00001974"/>
    </source>
</evidence>
<evidence type="ECO:0000256" key="14">
    <source>
        <dbReference type="ARBA" id="ARBA00023014"/>
    </source>
</evidence>
<dbReference type="Pfam" id="PF01493">
    <property type="entry name" value="GXGXG"/>
    <property type="match status" value="1"/>
</dbReference>
<keyword evidence="8" id="KW-0288">FMN</keyword>
<dbReference type="Gene3D" id="2.160.20.60">
    <property type="entry name" value="Glutamate synthase, alpha subunit, C-terminal domain"/>
    <property type="match status" value="1"/>
</dbReference>
<dbReference type="Gene3D" id="3.60.20.10">
    <property type="entry name" value="Glutamine Phosphoribosylpyrophosphate, subunit 1, domain 1"/>
    <property type="match status" value="1"/>
</dbReference>
<dbReference type="InterPro" id="IPR017932">
    <property type="entry name" value="GATase_2_dom"/>
</dbReference>
<dbReference type="InterPro" id="IPR006982">
    <property type="entry name" value="Glu_synth_centr_N"/>
</dbReference>
<dbReference type="FunFam" id="3.20.20.70:FF:000053">
    <property type="entry name" value="Glutamate synthase large subunit"/>
    <property type="match status" value="1"/>
</dbReference>
<accession>A0A931IZP5</accession>
<evidence type="ECO:0000313" key="23">
    <source>
        <dbReference type="Proteomes" id="UP000613266"/>
    </source>
</evidence>
<dbReference type="GO" id="GO:0004355">
    <property type="term" value="F:glutamate synthase (NADPH) activity"/>
    <property type="evidence" value="ECO:0007669"/>
    <property type="project" value="UniProtKB-EC"/>
</dbReference>
<keyword evidence="11" id="KW-0315">Glutamine amidotransferase</keyword>
<evidence type="ECO:0000256" key="9">
    <source>
        <dbReference type="ARBA" id="ARBA00022723"/>
    </source>
</evidence>
<evidence type="ECO:0000256" key="1">
    <source>
        <dbReference type="ARBA" id="ARBA00001917"/>
    </source>
</evidence>
<dbReference type="InterPro" id="IPR029055">
    <property type="entry name" value="Ntn_hydrolases_N"/>
</dbReference>
<dbReference type="InterPro" id="IPR050711">
    <property type="entry name" value="ET-N_metabolism_enzyme"/>
</dbReference>
<comment type="cofactor">
    <cofactor evidence="1">
        <name>FMN</name>
        <dbReference type="ChEBI" id="CHEBI:58210"/>
    </cofactor>
</comment>
<dbReference type="FunFam" id="2.160.20.60:FF:000001">
    <property type="entry name" value="Glutamate synthase, large subunit"/>
    <property type="match status" value="1"/>
</dbReference>
<evidence type="ECO:0000256" key="2">
    <source>
        <dbReference type="ARBA" id="ARBA00001927"/>
    </source>
</evidence>
<dbReference type="GO" id="GO:0006537">
    <property type="term" value="P:glutamate biosynthetic process"/>
    <property type="evidence" value="ECO:0007669"/>
    <property type="project" value="UniProtKB-KW"/>
</dbReference>
<comment type="pathway">
    <text evidence="17">Amino-acid biosynthesis; L-glutamate biosynthesis via GLT pathway; L-glutamate from 2-oxoglutarate and L-glutamine (NADP(+) route): step 1/1.</text>
</comment>
<evidence type="ECO:0000256" key="20">
    <source>
        <dbReference type="ARBA" id="ARBA00079921"/>
    </source>
</evidence>
<dbReference type="SUPFAM" id="SSF56235">
    <property type="entry name" value="N-terminal nucleophile aminohydrolases (Ntn hydrolases)"/>
    <property type="match status" value="1"/>
</dbReference>
<comment type="caution">
    <text evidence="22">The sequence shown here is derived from an EMBL/GenBank/DDBJ whole genome shotgun (WGS) entry which is preliminary data.</text>
</comment>
<dbReference type="FunFam" id="3.20.20.70:FF:000031">
    <property type="entry name" value="Glutamate synthase 1 [NADH]"/>
    <property type="match status" value="1"/>
</dbReference>
<keyword evidence="10" id="KW-0274">FAD</keyword>
<evidence type="ECO:0000256" key="19">
    <source>
        <dbReference type="ARBA" id="ARBA00072108"/>
    </source>
</evidence>
<evidence type="ECO:0000256" key="7">
    <source>
        <dbReference type="ARBA" id="ARBA00022630"/>
    </source>
</evidence>
<evidence type="ECO:0000313" key="22">
    <source>
        <dbReference type="EMBL" id="MBH9576008.1"/>
    </source>
</evidence>
<evidence type="ECO:0000256" key="15">
    <source>
        <dbReference type="ARBA" id="ARBA00023164"/>
    </source>
</evidence>
<dbReference type="InterPro" id="IPR013785">
    <property type="entry name" value="Aldolase_TIM"/>
</dbReference>
<evidence type="ECO:0000256" key="6">
    <source>
        <dbReference type="ARBA" id="ARBA00022605"/>
    </source>
</evidence>
<feature type="domain" description="Glutamine amidotransferase type-2" evidence="21">
    <location>
        <begin position="32"/>
        <end position="432"/>
    </location>
</feature>
<keyword evidence="16" id="KW-0003">3Fe-4S</keyword>
<keyword evidence="23" id="KW-1185">Reference proteome</keyword>
<evidence type="ECO:0000256" key="5">
    <source>
        <dbReference type="ARBA" id="ARBA00012079"/>
    </source>
</evidence>
<dbReference type="EC" id="1.4.1.13" evidence="5"/>
<evidence type="ECO:0000256" key="10">
    <source>
        <dbReference type="ARBA" id="ARBA00022827"/>
    </source>
</evidence>
<protein>
    <recommendedName>
        <fullName evidence="19">Glutamate synthase [NADPH] large chain</fullName>
        <ecNumber evidence="5">1.4.1.13</ecNumber>
    </recommendedName>
    <alternativeName>
        <fullName evidence="20">Glutamate synthase subunit alpha</fullName>
    </alternativeName>
</protein>
<dbReference type="CDD" id="cd00713">
    <property type="entry name" value="GltS"/>
    <property type="match status" value="1"/>
</dbReference>
<evidence type="ECO:0000259" key="21">
    <source>
        <dbReference type="PROSITE" id="PS51278"/>
    </source>
</evidence>
<dbReference type="GO" id="GO:0046872">
    <property type="term" value="F:metal ion binding"/>
    <property type="evidence" value="ECO:0007669"/>
    <property type="project" value="UniProtKB-KW"/>
</dbReference>
<dbReference type="PANTHER" id="PTHR11938:SF133">
    <property type="entry name" value="GLUTAMATE SYNTHASE (NADH)"/>
    <property type="match status" value="1"/>
</dbReference>
<dbReference type="GO" id="GO:0019676">
    <property type="term" value="P:ammonia assimilation cycle"/>
    <property type="evidence" value="ECO:0007669"/>
    <property type="project" value="TreeGrafter"/>
</dbReference>
<dbReference type="GO" id="GO:0051538">
    <property type="term" value="F:3 iron, 4 sulfur cluster binding"/>
    <property type="evidence" value="ECO:0007669"/>
    <property type="project" value="UniProtKB-KW"/>
</dbReference>
<comment type="cofactor">
    <cofactor evidence="2">
        <name>[3Fe-4S] cluster</name>
        <dbReference type="ChEBI" id="CHEBI:21137"/>
    </cofactor>
</comment>
<dbReference type="CDD" id="cd02808">
    <property type="entry name" value="GltS_FMN"/>
    <property type="match status" value="1"/>
</dbReference>
<dbReference type="EMBL" id="JAEDAK010000002">
    <property type="protein sequence ID" value="MBH9576008.1"/>
    <property type="molecule type" value="Genomic_DNA"/>
</dbReference>
<keyword evidence="6" id="KW-0028">Amino-acid biosynthesis</keyword>
<dbReference type="PROSITE" id="PS51278">
    <property type="entry name" value="GATASE_TYPE_2"/>
    <property type="match status" value="1"/>
</dbReference>
<evidence type="ECO:0000256" key="13">
    <source>
        <dbReference type="ARBA" id="ARBA00023004"/>
    </source>
</evidence>
<evidence type="ECO:0000256" key="8">
    <source>
        <dbReference type="ARBA" id="ARBA00022643"/>
    </source>
</evidence>
<sequence>MSDQAHLAPQLNERQALAESGLYRPEAEKDACGVGFVAHIKGHRSHAIVQQGLKILENLDHRGAVGADKLMGDGAGILIQIPDEYYRAEMAAQGVNLPPPGEYGVGMIFLPKEHASRLACIQELERAVKAEGQVLLGWRDVPVDREMPMSPTVREKEPVLKQIFIGRGPDVIVPDALERKLYVIRKTASSAIQALKLTHSREYYVPSMSCRTIIYKGLLLADQVGTYYKDLQDPRVVSALALVHQRFSTNTFPEWPLAHPYRMVAHNGEINTVKGNFNWMRAREGVMKSPVLGEDLKKLYPISFEYQSDTATFDNTLELLVMAGYPLAHAAMMMIPEAWEQHELMDERRRAFYEYHAAMIEPWDGPAAMVFTDGRQIGATLDRNGLRPARYIVTDDDLVVLASESGVLPIPENKIVKKWRLQPGKMFLIDFEQGRIVEDDELKAQLASSRPYRQWIENVRIKLDGIDVQPAEPALFEDSLLDRQQAFGYTQEDIKFLLSPMAATGEEGIGSMGNDSPLAVLSDKNKPLYNYFKQLFAQVTNPPIDPIREAIVMSLNSFIGPKPNLLDINAINPPVRLEVEQPVLSFEDMARLRDIARHTHGKFKSYELDITYPVEWGKEGVEAKIASLCAEVVDAQKSGHNIILITDRKANRGQVAIPALLALSAIHHHLVREGLRTTVGLVVETASAREVHHFAVLAGFGAEAVHPYLAMETLVSLHKELPGDLSAEKALYNYTKAIGKGLSKIMSKMGISTYMSYCGAQIFEAVGLQKVLVDKYFRGTPSQVGGIGIFEVAEEALRMHRAAYGDDPVLAQALDAGGEYAWRARGEEHMWTPDAIAKLQHSTRANSFETYKDYAQIINDQSRRHMTLRGLFEFKFDPAKAIAIEEVEPAAEIVKRFATGAMSLGSISTEAHTTLAIAMNRIGGKSNTGEGGEDPARYRSELKGIPIADGTKVSEVIGAKVVEADYTLKGGDSLRSKIKQVASGRFGVTTEYLVSADQIQIKMAQGAKPGEGGQLPGGKVSEYIGFLRYSVPGVGLISPPPHHDIYSIEDLAQLIHDLKNVNPRADISVKLVSEVGVGTIAAGVAKCKADHVVIAGHDGGTGASPWSSIKHAGTPWELGLAETQQTLVLNRLRSRIRVQVDGQLKTGRDVVIGALLGADEFGFATAPLVVAGCIMMRKCHLNTCPVGVATQDPVLRAKFSGQPEHVVNYFFFIAEEVRALMAQLGVRKFDELIGRAELLDMKKGIAHWKAQGLDFGRVFHRPTVPAEVPRYHVEAQDHGLHKALDNKLIQRCLPALENGERVQFMEDARNLNRSVGAMLSGELIRRRPEGLPDHSIFMQMEGTGGQSFGAFLAAGITLYLIGDANDYAGKGLSGGRVVVRPSIDFRGDAGSNIIVGNTALYGATSGEAFFRGVAGERFAVRLSGATAVVEGTGDHGCEYMTGGTVVVLGKTGRNFAAGMSGGVAYVYDEDGQFAKRCNTAMVALDKVLPREEQESTQDPATWHHIDRKAEPDEAILKRLIEAHHKWTGSLRARQLLDHWADSRAKFVKVFPQEYKRALAEMASKKLSRAAVEEAAEAVAKAKAVKSAAARAAAK</sequence>
<dbReference type="Gene3D" id="3.20.20.70">
    <property type="entry name" value="Aldolase class I"/>
    <property type="match status" value="2"/>
</dbReference>
<keyword evidence="15" id="KW-0314">Glutamate biosynthesis</keyword>
<dbReference type="RefSeq" id="WP_198109622.1">
    <property type="nucleotide sequence ID" value="NZ_JAEDAK010000002.1"/>
</dbReference>
<keyword evidence="14" id="KW-0411">Iron-sulfur</keyword>
<dbReference type="InterPro" id="IPR036485">
    <property type="entry name" value="Glu_synth_asu_C_sf"/>
</dbReference>
<dbReference type="Proteomes" id="UP000613266">
    <property type="component" value="Unassembled WGS sequence"/>
</dbReference>
<comment type="catalytic activity">
    <reaction evidence="18">
        <text>2 L-glutamate + NADP(+) = L-glutamine + 2-oxoglutarate + NADPH + H(+)</text>
        <dbReference type="Rhea" id="RHEA:15501"/>
        <dbReference type="ChEBI" id="CHEBI:15378"/>
        <dbReference type="ChEBI" id="CHEBI:16810"/>
        <dbReference type="ChEBI" id="CHEBI:29985"/>
        <dbReference type="ChEBI" id="CHEBI:57783"/>
        <dbReference type="ChEBI" id="CHEBI:58349"/>
        <dbReference type="ChEBI" id="CHEBI:58359"/>
        <dbReference type="EC" id="1.4.1.13"/>
    </reaction>
</comment>
<dbReference type="FunFam" id="3.60.20.10:FF:000001">
    <property type="entry name" value="Glutamate synthase, large subunit"/>
    <property type="match status" value="1"/>
</dbReference>
<dbReference type="PANTHER" id="PTHR11938">
    <property type="entry name" value="FAD NADPH DEHYDROGENASE/OXIDOREDUCTASE"/>
    <property type="match status" value="1"/>
</dbReference>
<dbReference type="Pfam" id="PF00310">
    <property type="entry name" value="GATase_2"/>
    <property type="match status" value="1"/>
</dbReference>
<organism evidence="22 23">
    <name type="scientific">Inhella proteolytica</name>
    <dbReference type="NCBI Taxonomy" id="2795029"/>
    <lineage>
        <taxon>Bacteria</taxon>
        <taxon>Pseudomonadati</taxon>
        <taxon>Pseudomonadota</taxon>
        <taxon>Betaproteobacteria</taxon>
        <taxon>Burkholderiales</taxon>
        <taxon>Sphaerotilaceae</taxon>
        <taxon>Inhella</taxon>
    </lineage>
</organism>
<evidence type="ECO:0000256" key="17">
    <source>
        <dbReference type="ARBA" id="ARBA00037898"/>
    </source>
</evidence>
<evidence type="ECO:0000256" key="4">
    <source>
        <dbReference type="ARBA" id="ARBA00009716"/>
    </source>
</evidence>
<name>A0A931IZP5_9BURK</name>
<dbReference type="InterPro" id="IPR002489">
    <property type="entry name" value="Glu_synth_asu_C"/>
</dbReference>
<reference evidence="22" key="1">
    <citation type="submission" date="2020-12" db="EMBL/GenBank/DDBJ databases">
        <title>The genome sequence of Inhella sp. 1Y17.</title>
        <authorList>
            <person name="Liu Y."/>
        </authorList>
    </citation>
    <scope>NUCLEOTIDE SEQUENCE</scope>
    <source>
        <strain evidence="22">1Y17</strain>
    </source>
</reference>
<evidence type="ECO:0000256" key="12">
    <source>
        <dbReference type="ARBA" id="ARBA00023002"/>
    </source>
</evidence>
<dbReference type="CDD" id="cd00982">
    <property type="entry name" value="gltB_C"/>
    <property type="match status" value="1"/>
</dbReference>
<dbReference type="SUPFAM" id="SSF69336">
    <property type="entry name" value="Alpha subunit of glutamate synthase, C-terminal domain"/>
    <property type="match status" value="1"/>
</dbReference>
<keyword evidence="12" id="KW-0560">Oxidoreductase</keyword>
<dbReference type="Pfam" id="PF01645">
    <property type="entry name" value="Glu_synthase"/>
    <property type="match status" value="1"/>
</dbReference>
<comment type="similarity">
    <text evidence="4">Belongs to the glutamate synthase family.</text>
</comment>
<gene>
    <name evidence="22" type="ORF">I7X39_03730</name>
</gene>
<dbReference type="InterPro" id="IPR002932">
    <property type="entry name" value="Glu_synthdom"/>
</dbReference>
<proteinExistence type="inferred from homology"/>
<evidence type="ECO:0000256" key="16">
    <source>
        <dbReference type="ARBA" id="ARBA00023291"/>
    </source>
</evidence>
<keyword evidence="13" id="KW-0408">Iron</keyword>
<dbReference type="Pfam" id="PF04898">
    <property type="entry name" value="Glu_syn_central"/>
    <property type="match status" value="1"/>
</dbReference>
<keyword evidence="7" id="KW-0285">Flavoprotein</keyword>
<keyword evidence="9" id="KW-0479">Metal-binding</keyword>
<evidence type="ECO:0000256" key="18">
    <source>
        <dbReference type="ARBA" id="ARBA00048151"/>
    </source>
</evidence>
<evidence type="ECO:0000256" key="11">
    <source>
        <dbReference type="ARBA" id="ARBA00022962"/>
    </source>
</evidence>
<comment type="cofactor">
    <cofactor evidence="3">
        <name>FAD</name>
        <dbReference type="ChEBI" id="CHEBI:57692"/>
    </cofactor>
</comment>